<dbReference type="OrthoDB" id="9809164at2"/>
<dbReference type="GO" id="GO:0009279">
    <property type="term" value="C:cell outer membrane"/>
    <property type="evidence" value="ECO:0007669"/>
    <property type="project" value="UniProtKB-SubCell"/>
</dbReference>
<reference evidence="11 12" key="1">
    <citation type="journal article" date="2015" name="Int. J. Syst. Evol. Microbiol.">
        <title>Gemmobacter intermedius sp. nov., isolated from a white stork (Ciconia ciconia).</title>
        <authorList>
            <person name="Kampfer P."/>
            <person name="Jerzak L."/>
            <person name="Wilharm G."/>
            <person name="Golke J."/>
            <person name="Busse H.J."/>
            <person name="Glaeser S.P."/>
        </authorList>
    </citation>
    <scope>NUCLEOTIDE SEQUENCE [LARGE SCALE GENOMIC DNA]</scope>
    <source>
        <strain evidence="11 12">119/4</strain>
    </source>
</reference>
<dbReference type="Pfam" id="PF00691">
    <property type="entry name" value="OmpA"/>
    <property type="match status" value="1"/>
</dbReference>
<dbReference type="GO" id="GO:0051301">
    <property type="term" value="P:cell division"/>
    <property type="evidence" value="ECO:0007669"/>
    <property type="project" value="UniProtKB-UniRule"/>
</dbReference>
<dbReference type="PANTHER" id="PTHR30329:SF21">
    <property type="entry name" value="LIPOPROTEIN YIAD-RELATED"/>
    <property type="match status" value="1"/>
</dbReference>
<comment type="subunit">
    <text evidence="8">The Tol-Pal system is composed of five core proteins: the inner membrane proteins TolA, TolQ and TolR, the periplasmic protein TolB and the outer membrane protein Pal. They form a network linking the inner and outer membranes and the peptidoglycan layer.</text>
</comment>
<dbReference type="InterPro" id="IPR039001">
    <property type="entry name" value="Pal"/>
</dbReference>
<evidence type="ECO:0000256" key="1">
    <source>
        <dbReference type="ARBA" id="ARBA00022618"/>
    </source>
</evidence>
<keyword evidence="2 8" id="KW-0732">Signal</keyword>
<dbReference type="PANTHER" id="PTHR30329">
    <property type="entry name" value="STATOR ELEMENT OF FLAGELLAR MOTOR COMPLEX"/>
    <property type="match status" value="1"/>
</dbReference>
<feature type="chain" id="PRO_5019309303" description="Peptidoglycan-associated lipoprotein" evidence="9">
    <location>
        <begin position="18"/>
        <end position="187"/>
    </location>
</feature>
<dbReference type="PRINTS" id="PR01021">
    <property type="entry name" value="OMPADOMAIN"/>
</dbReference>
<dbReference type="RefSeq" id="WP_128490117.1">
    <property type="nucleotide sequence ID" value="NZ_JBHLXB010000049.1"/>
</dbReference>
<name>A0A444M9E9_9RHOB</name>
<keyword evidence="6 8" id="KW-0449">Lipoprotein</keyword>
<dbReference type="InterPro" id="IPR006690">
    <property type="entry name" value="OMPA-like_CS"/>
</dbReference>
<dbReference type="Proteomes" id="UP000287168">
    <property type="component" value="Unassembled WGS sequence"/>
</dbReference>
<keyword evidence="3 8" id="KW-0472">Membrane</keyword>
<dbReference type="InterPro" id="IPR050330">
    <property type="entry name" value="Bact_OuterMem_StrucFunc"/>
</dbReference>
<dbReference type="AlphaFoldDB" id="A0A444M9E9"/>
<dbReference type="InterPro" id="IPR006665">
    <property type="entry name" value="OmpA-like"/>
</dbReference>
<dbReference type="Gene3D" id="3.30.1330.60">
    <property type="entry name" value="OmpA-like domain"/>
    <property type="match status" value="1"/>
</dbReference>
<evidence type="ECO:0000256" key="2">
    <source>
        <dbReference type="ARBA" id="ARBA00022729"/>
    </source>
</evidence>
<feature type="signal peptide" evidence="9">
    <location>
        <begin position="1"/>
        <end position="17"/>
    </location>
</feature>
<evidence type="ECO:0000256" key="8">
    <source>
        <dbReference type="HAMAP-Rule" id="MF_02204"/>
    </source>
</evidence>
<dbReference type="PROSITE" id="PS01068">
    <property type="entry name" value="OMPA_1"/>
    <property type="match status" value="1"/>
</dbReference>
<keyword evidence="4 8" id="KW-0564">Palmitate</keyword>
<evidence type="ECO:0000256" key="7">
    <source>
        <dbReference type="ARBA" id="ARBA00023306"/>
    </source>
</evidence>
<proteinExistence type="inferred from homology"/>
<comment type="caution">
    <text evidence="11">The sequence shown here is derived from an EMBL/GenBank/DDBJ whole genome shotgun (WGS) entry which is preliminary data.</text>
</comment>
<comment type="similarity">
    <text evidence="8">Belongs to the Pal lipoprotein family.</text>
</comment>
<protein>
    <recommendedName>
        <fullName evidence="8">Peptidoglycan-associated lipoprotein</fullName>
        <shortName evidence="8">PAL</shortName>
    </recommendedName>
</protein>
<dbReference type="PROSITE" id="PS51123">
    <property type="entry name" value="OMPA_2"/>
    <property type="match status" value="1"/>
</dbReference>
<keyword evidence="5 8" id="KW-0998">Cell outer membrane</keyword>
<dbReference type="CDD" id="cd07185">
    <property type="entry name" value="OmpA_C-like"/>
    <property type="match status" value="1"/>
</dbReference>
<keyword evidence="7 8" id="KW-0131">Cell cycle</keyword>
<dbReference type="InterPro" id="IPR014169">
    <property type="entry name" value="Pal_lipo_C"/>
</dbReference>
<gene>
    <name evidence="8 11" type="primary">pal</name>
    <name evidence="11" type="ORF">EP867_13920</name>
</gene>
<comment type="function">
    <text evidence="8">Part of the Tol-Pal system, which plays a role in outer membrane invagination during cell division and is important for maintaining outer membrane integrity.</text>
</comment>
<evidence type="ECO:0000256" key="3">
    <source>
        <dbReference type="ARBA" id="ARBA00023136"/>
    </source>
</evidence>
<dbReference type="InterPro" id="IPR006664">
    <property type="entry name" value="OMP_bac"/>
</dbReference>
<comment type="subcellular location">
    <subcellularLocation>
        <location evidence="8">Cell outer membrane</location>
        <topology evidence="8">Lipid-anchor</topology>
    </subcellularLocation>
</comment>
<evidence type="ECO:0000256" key="4">
    <source>
        <dbReference type="ARBA" id="ARBA00023139"/>
    </source>
</evidence>
<dbReference type="HAMAP" id="MF_02204">
    <property type="entry name" value="Pal"/>
    <property type="match status" value="1"/>
</dbReference>
<sequence length="187" mass="19344">MRILTKAALLMTVLGLAACNNPDRFGAGGADGAYGAGGYGAGGAGQGGFGAGGIDSTGLGDPNDPRSQAYFQQRVGDRVLFGYDQHTVSPEGRSILTAQAGWLNANPSYAIIMEGHADEKGTREYNIALGARRAASAQQFLISQGVAPNRIRTISYGKERPVQACSDEACYAQNRRAVTVLSVGAGS</sequence>
<keyword evidence="1 8" id="KW-0132">Cell division</keyword>
<feature type="domain" description="OmpA-like" evidence="10">
    <location>
        <begin position="68"/>
        <end position="185"/>
    </location>
</feature>
<evidence type="ECO:0000313" key="11">
    <source>
        <dbReference type="EMBL" id="RWY39555.1"/>
    </source>
</evidence>
<accession>A0A444M9E9</accession>
<dbReference type="PROSITE" id="PS51257">
    <property type="entry name" value="PROKAR_LIPOPROTEIN"/>
    <property type="match status" value="1"/>
</dbReference>
<dbReference type="EMBL" id="SBLC01000022">
    <property type="protein sequence ID" value="RWY39555.1"/>
    <property type="molecule type" value="Genomic_DNA"/>
</dbReference>
<dbReference type="NCBIfam" id="TIGR02802">
    <property type="entry name" value="Pal_lipo"/>
    <property type="match status" value="1"/>
</dbReference>
<evidence type="ECO:0000313" key="12">
    <source>
        <dbReference type="Proteomes" id="UP000287168"/>
    </source>
</evidence>
<dbReference type="SUPFAM" id="SSF103088">
    <property type="entry name" value="OmpA-like"/>
    <property type="match status" value="1"/>
</dbReference>
<evidence type="ECO:0000256" key="5">
    <source>
        <dbReference type="ARBA" id="ARBA00023237"/>
    </source>
</evidence>
<evidence type="ECO:0000256" key="6">
    <source>
        <dbReference type="ARBA" id="ARBA00023288"/>
    </source>
</evidence>
<organism evidence="11 12">
    <name type="scientific">Falsigemmobacter intermedius</name>
    <dbReference type="NCBI Taxonomy" id="1553448"/>
    <lineage>
        <taxon>Bacteria</taxon>
        <taxon>Pseudomonadati</taxon>
        <taxon>Pseudomonadota</taxon>
        <taxon>Alphaproteobacteria</taxon>
        <taxon>Rhodobacterales</taxon>
        <taxon>Paracoccaceae</taxon>
        <taxon>Falsigemmobacter</taxon>
    </lineage>
</organism>
<keyword evidence="12" id="KW-1185">Reference proteome</keyword>
<evidence type="ECO:0000256" key="9">
    <source>
        <dbReference type="SAM" id="SignalP"/>
    </source>
</evidence>
<evidence type="ECO:0000259" key="10">
    <source>
        <dbReference type="PROSITE" id="PS51123"/>
    </source>
</evidence>
<dbReference type="InterPro" id="IPR036737">
    <property type="entry name" value="OmpA-like_sf"/>
</dbReference>